<dbReference type="Gene3D" id="3.40.50.720">
    <property type="entry name" value="NAD(P)-binding Rossmann-like Domain"/>
    <property type="match status" value="2"/>
</dbReference>
<comment type="similarity">
    <text evidence="1 6">Belongs to the glyceraldehyde-3-phosphate dehydrogenase family.</text>
</comment>
<dbReference type="SMART" id="SM00846">
    <property type="entry name" value="Gp_dh_N"/>
    <property type="match status" value="1"/>
</dbReference>
<evidence type="ECO:0000313" key="8">
    <source>
        <dbReference type="EMBL" id="CAF1382858.1"/>
    </source>
</evidence>
<dbReference type="GO" id="GO:0051287">
    <property type="term" value="F:NAD binding"/>
    <property type="evidence" value="ECO:0007669"/>
    <property type="project" value="InterPro"/>
</dbReference>
<accession>A0A815JPU1</accession>
<dbReference type="EMBL" id="CAJNOT010003424">
    <property type="protein sequence ID" value="CAF1382858.1"/>
    <property type="molecule type" value="Genomic_DNA"/>
</dbReference>
<dbReference type="GO" id="GO:0004365">
    <property type="term" value="F:glyceraldehyde-3-phosphate dehydrogenase (NAD+) (phosphorylating) activity"/>
    <property type="evidence" value="ECO:0007669"/>
    <property type="project" value="UniProtKB-EC"/>
</dbReference>
<dbReference type="Pfam" id="PF00044">
    <property type="entry name" value="Gp_dh_N"/>
    <property type="match status" value="1"/>
</dbReference>
<evidence type="ECO:0000256" key="5">
    <source>
        <dbReference type="ARBA" id="ARBA00047698"/>
    </source>
</evidence>
<dbReference type="AlphaFoldDB" id="A0A815JPU1"/>
<feature type="domain" description="Glyceraldehyde 3-phosphate dehydrogenase NAD(P) binding" evidence="7">
    <location>
        <begin position="62"/>
        <end position="172"/>
    </location>
</feature>
<dbReference type="SUPFAM" id="SSF51735">
    <property type="entry name" value="NAD(P)-binding Rossmann-fold domains"/>
    <property type="match status" value="1"/>
</dbReference>
<proteinExistence type="inferred from homology"/>
<reference evidence="8" key="1">
    <citation type="submission" date="2021-02" db="EMBL/GenBank/DDBJ databases">
        <authorList>
            <person name="Nowell W R."/>
        </authorList>
    </citation>
    <scope>NUCLEOTIDE SEQUENCE</scope>
</reference>
<dbReference type="InterPro" id="IPR036291">
    <property type="entry name" value="NAD(P)-bd_dom_sf"/>
</dbReference>
<keyword evidence="3" id="KW-0560">Oxidoreductase</keyword>
<dbReference type="GO" id="GO:0005829">
    <property type="term" value="C:cytosol"/>
    <property type="evidence" value="ECO:0007669"/>
    <property type="project" value="TreeGrafter"/>
</dbReference>
<dbReference type="PRINTS" id="PR00078">
    <property type="entry name" value="G3PDHDRGNASE"/>
</dbReference>
<evidence type="ECO:0000313" key="10">
    <source>
        <dbReference type="Proteomes" id="UP000663864"/>
    </source>
</evidence>
<organism evidence="8 10">
    <name type="scientific">Rotaria sordida</name>
    <dbReference type="NCBI Taxonomy" id="392033"/>
    <lineage>
        <taxon>Eukaryota</taxon>
        <taxon>Metazoa</taxon>
        <taxon>Spiralia</taxon>
        <taxon>Gnathifera</taxon>
        <taxon>Rotifera</taxon>
        <taxon>Eurotatoria</taxon>
        <taxon>Bdelloidea</taxon>
        <taxon>Philodinida</taxon>
        <taxon>Philodinidae</taxon>
        <taxon>Rotaria</taxon>
    </lineage>
</organism>
<dbReference type="Gene3D" id="3.30.360.10">
    <property type="entry name" value="Dihydrodipicolinate Reductase, domain 2"/>
    <property type="match status" value="1"/>
</dbReference>
<dbReference type="Proteomes" id="UP000663864">
    <property type="component" value="Unassembled WGS sequence"/>
</dbReference>
<keyword evidence="4" id="KW-0520">NAD</keyword>
<dbReference type="InterPro" id="IPR020830">
    <property type="entry name" value="GlycerAld_3-P_DH_AS"/>
</dbReference>
<dbReference type="SUPFAM" id="SSF55347">
    <property type="entry name" value="Glyceraldehyde-3-phosphate dehydrogenase-like, C-terminal domain"/>
    <property type="match status" value="1"/>
</dbReference>
<dbReference type="InterPro" id="IPR020831">
    <property type="entry name" value="GlycerAld/Erythrose_P_DH"/>
</dbReference>
<dbReference type="InterPro" id="IPR020828">
    <property type="entry name" value="GlycerAld_3-P_DH_NAD(P)-bd"/>
</dbReference>
<dbReference type="GO" id="GO:0006096">
    <property type="term" value="P:glycolytic process"/>
    <property type="evidence" value="ECO:0007669"/>
    <property type="project" value="TreeGrafter"/>
</dbReference>
<dbReference type="PANTHER" id="PTHR10836:SF76">
    <property type="entry name" value="GLYCERALDEHYDE-3-PHOSPHATE DEHYDROGENASE-RELATED"/>
    <property type="match status" value="1"/>
</dbReference>
<evidence type="ECO:0000256" key="2">
    <source>
        <dbReference type="ARBA" id="ARBA00011881"/>
    </source>
</evidence>
<evidence type="ECO:0000256" key="1">
    <source>
        <dbReference type="ARBA" id="ARBA00007406"/>
    </source>
</evidence>
<dbReference type="InterPro" id="IPR020829">
    <property type="entry name" value="GlycerAld_3-P_DH_cat"/>
</dbReference>
<dbReference type="Proteomes" id="UP000663836">
    <property type="component" value="Unassembled WGS sequence"/>
</dbReference>
<evidence type="ECO:0000256" key="4">
    <source>
        <dbReference type="ARBA" id="ARBA00023027"/>
    </source>
</evidence>
<evidence type="ECO:0000256" key="3">
    <source>
        <dbReference type="ARBA" id="ARBA00023002"/>
    </source>
</evidence>
<evidence type="ECO:0000256" key="6">
    <source>
        <dbReference type="RuleBase" id="RU000397"/>
    </source>
</evidence>
<name>A0A815JPU1_9BILA</name>
<dbReference type="PANTHER" id="PTHR10836">
    <property type="entry name" value="GLYCERALDEHYDE 3-PHOSPHATE DEHYDROGENASE"/>
    <property type="match status" value="1"/>
</dbReference>
<sequence>MAIMKFDLESTSPNIYCWKKQTTAIERFLSVANPIEREKFTEVLSSIPIEPLFSHPLSVSNVRIGINGFGRIGRLLFRCAVEQGVLVTVINDPFISVDFMVYLIKHDSTQCVEYVVEATDIFTTIDKCQSYLQAGAKKVIIAAPSTDAPMFIIGVNEEKYTGKETVLSNASCTTNCLAPLVKVIHEKFGIIEGLMTTVHSSTSIQNIIDEPSNESWRAERGAAQNIIPSSTDAA</sequence>
<comment type="catalytic activity">
    <reaction evidence="5">
        <text>D-glyceraldehyde 3-phosphate + phosphate + NAD(+) = (2R)-3-phospho-glyceroyl phosphate + NADH + H(+)</text>
        <dbReference type="Rhea" id="RHEA:10300"/>
        <dbReference type="ChEBI" id="CHEBI:15378"/>
        <dbReference type="ChEBI" id="CHEBI:43474"/>
        <dbReference type="ChEBI" id="CHEBI:57540"/>
        <dbReference type="ChEBI" id="CHEBI:57604"/>
        <dbReference type="ChEBI" id="CHEBI:57945"/>
        <dbReference type="ChEBI" id="CHEBI:59776"/>
        <dbReference type="EC" id="1.2.1.12"/>
    </reaction>
</comment>
<gene>
    <name evidence="9" type="ORF">JBS370_LOCUS34753</name>
    <name evidence="8" type="ORF">ZHD862_LOCUS32211</name>
</gene>
<evidence type="ECO:0000259" key="7">
    <source>
        <dbReference type="SMART" id="SM00846"/>
    </source>
</evidence>
<dbReference type="EMBL" id="CAJOBD010011332">
    <property type="protein sequence ID" value="CAF4165935.1"/>
    <property type="molecule type" value="Genomic_DNA"/>
</dbReference>
<dbReference type="Pfam" id="PF02800">
    <property type="entry name" value="Gp_dh_C"/>
    <property type="match status" value="1"/>
</dbReference>
<evidence type="ECO:0000313" key="9">
    <source>
        <dbReference type="EMBL" id="CAF4165935.1"/>
    </source>
</evidence>
<dbReference type="PROSITE" id="PS00071">
    <property type="entry name" value="GAPDH"/>
    <property type="match status" value="1"/>
</dbReference>
<protein>
    <recommendedName>
        <fullName evidence="7">Glyceraldehyde 3-phosphate dehydrogenase NAD(P) binding domain-containing protein</fullName>
    </recommendedName>
</protein>
<comment type="caution">
    <text evidence="8">The sequence shown here is derived from an EMBL/GenBank/DDBJ whole genome shotgun (WGS) entry which is preliminary data.</text>
</comment>
<comment type="subunit">
    <text evidence="2">Homotetramer.</text>
</comment>